<reference evidence="1 2" key="1">
    <citation type="submission" date="2018-11" db="EMBL/GenBank/DDBJ databases">
        <title>Chryseotalea sanarue gen. nov., sp., nov., a member of the family Cytophagaceae, isolated from a brackish lake in Hamamatsu Japan.</title>
        <authorList>
            <person name="Maejima Y."/>
            <person name="Iino T."/>
            <person name="Muraguchi Y."/>
            <person name="Fukuda K."/>
            <person name="Ohkuma M."/>
            <person name="Moriuchi R."/>
            <person name="Dohra H."/>
            <person name="Kimbara K."/>
            <person name="Shintani M."/>
        </authorList>
    </citation>
    <scope>NUCLEOTIDE SEQUENCE [LARGE SCALE GENOMIC DNA]</scope>
    <source>
        <strain evidence="1 2">Ys</strain>
    </source>
</reference>
<dbReference type="AlphaFoldDB" id="A0A401U636"/>
<keyword evidence="2" id="KW-1185">Reference proteome</keyword>
<evidence type="ECO:0000313" key="2">
    <source>
        <dbReference type="Proteomes" id="UP000288227"/>
    </source>
</evidence>
<dbReference type="RefSeq" id="WP_127120989.1">
    <property type="nucleotide sequence ID" value="NZ_BHXQ01000001.1"/>
</dbReference>
<name>A0A401U636_9BACT</name>
<proteinExistence type="predicted"/>
<dbReference type="Proteomes" id="UP000288227">
    <property type="component" value="Unassembled WGS sequence"/>
</dbReference>
<dbReference type="EMBL" id="BHXQ01000001">
    <property type="protein sequence ID" value="GCC50347.1"/>
    <property type="molecule type" value="Genomic_DNA"/>
</dbReference>
<protein>
    <submittedName>
        <fullName evidence="1">Uncharacterized protein</fullName>
    </submittedName>
</protein>
<dbReference type="OrthoDB" id="9800654at2"/>
<organism evidence="1 2">
    <name type="scientific">Chryseotalea sanaruensis</name>
    <dbReference type="NCBI Taxonomy" id="2482724"/>
    <lineage>
        <taxon>Bacteria</taxon>
        <taxon>Pseudomonadati</taxon>
        <taxon>Bacteroidota</taxon>
        <taxon>Cytophagia</taxon>
        <taxon>Cytophagales</taxon>
        <taxon>Chryseotaleaceae</taxon>
        <taxon>Chryseotalea</taxon>
    </lineage>
</organism>
<sequence>MTTKDIEQKEEIFTRDFLLALSKWQNGWAENQEERRKIADELVRQCEKLAQKFKTVNHPCYRKRFIKSGELIPILIDNYFFEGVASWTKDIEYAKWFKGRVKPDVKHVMVFKHLPLPQEIVVNIMSLWEDEEFKKVAEIFKTEDREASRALFNFKDNQSEIVLRSTLKGNEIEDMVGISSSFDELCDMAGIPDDKREQLSIKYARDPNGLDIEIPIFGGARPTKEAIQKTLIAFRELMETSRKNNTYVDFSKTAIPHADDLKHKLD</sequence>
<accession>A0A401U636</accession>
<gene>
    <name evidence="1" type="ORF">SanaruYs_05620</name>
</gene>
<evidence type="ECO:0000313" key="1">
    <source>
        <dbReference type="EMBL" id="GCC50347.1"/>
    </source>
</evidence>
<comment type="caution">
    <text evidence="1">The sequence shown here is derived from an EMBL/GenBank/DDBJ whole genome shotgun (WGS) entry which is preliminary data.</text>
</comment>